<organism evidence="2 3">
    <name type="scientific">Flagellimonas taeanensis</name>
    <dbReference type="NCBI Taxonomy" id="1005926"/>
    <lineage>
        <taxon>Bacteria</taxon>
        <taxon>Pseudomonadati</taxon>
        <taxon>Bacteroidota</taxon>
        <taxon>Flavobacteriia</taxon>
        <taxon>Flavobacteriales</taxon>
        <taxon>Flavobacteriaceae</taxon>
        <taxon>Flagellimonas</taxon>
    </lineage>
</organism>
<dbReference type="Gene3D" id="2.180.10.10">
    <property type="entry name" value="RHS repeat-associated core"/>
    <property type="match status" value="1"/>
</dbReference>
<evidence type="ECO:0000313" key="4">
    <source>
        <dbReference type="Proteomes" id="UP000198940"/>
    </source>
</evidence>
<dbReference type="InterPro" id="IPR006530">
    <property type="entry name" value="YD"/>
</dbReference>
<dbReference type="STRING" id="1055723.SAMN05216293_3556"/>
<protein>
    <submittedName>
        <fullName evidence="2">YD repeat-containing protein</fullName>
    </submittedName>
</protein>
<proteinExistence type="predicted"/>
<evidence type="ECO:0000313" key="3">
    <source>
        <dbReference type="Proteomes" id="UP000184031"/>
    </source>
</evidence>
<feature type="non-terminal residue" evidence="2">
    <location>
        <position position="1"/>
    </location>
</feature>
<comment type="caution">
    <text evidence="2">The sequence shown here is derived from an EMBL/GenBank/DDBJ whole genome shotgun (WGS) entry which is preliminary data.</text>
</comment>
<dbReference type="Pfam" id="PF05593">
    <property type="entry name" value="RHS_repeat"/>
    <property type="match status" value="1"/>
</dbReference>
<sequence>TYDPLVGVTSVTDPKGNVTYYGYDAYKRLEFVKDADGYLVQEYKYNYKD</sequence>
<dbReference type="AlphaFoldDB" id="A0A1M7AV73"/>
<dbReference type="EMBL" id="FOKU01000009">
    <property type="protein sequence ID" value="SFC36336.1"/>
    <property type="molecule type" value="Genomic_DNA"/>
</dbReference>
<dbReference type="InterPro" id="IPR031325">
    <property type="entry name" value="RHS_repeat"/>
</dbReference>
<evidence type="ECO:0000313" key="1">
    <source>
        <dbReference type="EMBL" id="SFC36336.1"/>
    </source>
</evidence>
<dbReference type="Proteomes" id="UP000184031">
    <property type="component" value="Unassembled WGS sequence"/>
</dbReference>
<dbReference type="NCBIfam" id="TIGR01643">
    <property type="entry name" value="YD_repeat_2x"/>
    <property type="match status" value="1"/>
</dbReference>
<name>A0A1M7AV73_9FLAO</name>
<accession>A0A1M7AV73</accession>
<gene>
    <name evidence="1" type="ORF">SAMN04487891_109183</name>
    <name evidence="2" type="ORF">SAMN05216293_3556</name>
</gene>
<dbReference type="Proteomes" id="UP000198940">
    <property type="component" value="Unassembled WGS sequence"/>
</dbReference>
<keyword evidence="4" id="KW-1185">Reference proteome</keyword>
<dbReference type="OrthoDB" id="9814627at2"/>
<dbReference type="EMBL" id="FRAT01000010">
    <property type="protein sequence ID" value="SHL46688.1"/>
    <property type="molecule type" value="Genomic_DNA"/>
</dbReference>
<evidence type="ECO:0000313" key="2">
    <source>
        <dbReference type="EMBL" id="SHL46688.1"/>
    </source>
</evidence>
<reference evidence="2 3" key="1">
    <citation type="submission" date="2016-11" db="EMBL/GenBank/DDBJ databases">
        <authorList>
            <person name="Varghese N."/>
            <person name="Submissions S."/>
        </authorList>
    </citation>
    <scope>NUCLEOTIDE SEQUENCE [LARGE SCALE GENOMIC DNA]</scope>
    <source>
        <strain evidence="2 3">CGMCC 1.12174</strain>
        <strain evidence="1 4">DSM 26351</strain>
    </source>
</reference>